<accession>A0A367KUG0</accession>
<proteinExistence type="predicted"/>
<dbReference type="AlphaFoldDB" id="A0A367KUG0"/>
<comment type="caution">
    <text evidence="1">The sequence shown here is derived from an EMBL/GenBank/DDBJ whole genome shotgun (WGS) entry which is preliminary data.</text>
</comment>
<protein>
    <submittedName>
        <fullName evidence="1">Uncharacterized protein</fullName>
    </submittedName>
</protein>
<dbReference type="EMBL" id="PJQM01000289">
    <property type="protein sequence ID" value="RCI05843.1"/>
    <property type="molecule type" value="Genomic_DNA"/>
</dbReference>
<gene>
    <name evidence="1" type="ORF">CU098_013497</name>
</gene>
<sequence>ELFIASWSIYGFTLKRVQLEPVERSTPARILARKEWVEELKKTDIHSFKRIRFRFHERNKQVSRYNYILDTTLLTHEDYSSHVYTQLESFNISIPKSDSTNAQKYSYIRQDTPQLVVKHHQITRKLKAYGP</sequence>
<feature type="non-terminal residue" evidence="1">
    <location>
        <position position="1"/>
    </location>
</feature>
<dbReference type="Proteomes" id="UP000253551">
    <property type="component" value="Unassembled WGS sequence"/>
</dbReference>
<name>A0A367KUG0_RHIST</name>
<reference evidence="1 2" key="1">
    <citation type="journal article" date="2018" name="G3 (Bethesda)">
        <title>Phylogenetic and Phylogenomic Definition of Rhizopus Species.</title>
        <authorList>
            <person name="Gryganskyi A.P."/>
            <person name="Golan J."/>
            <person name="Dolatabadi S."/>
            <person name="Mondo S."/>
            <person name="Robb S."/>
            <person name="Idnurm A."/>
            <person name="Muszewska A."/>
            <person name="Steczkiewicz K."/>
            <person name="Masonjones S."/>
            <person name="Liao H.L."/>
            <person name="Gajdeczka M.T."/>
            <person name="Anike F."/>
            <person name="Vuek A."/>
            <person name="Anishchenko I.M."/>
            <person name="Voigt K."/>
            <person name="de Hoog G.S."/>
            <person name="Smith M.E."/>
            <person name="Heitman J."/>
            <person name="Vilgalys R."/>
            <person name="Stajich J.E."/>
        </authorList>
    </citation>
    <scope>NUCLEOTIDE SEQUENCE [LARGE SCALE GENOMIC DNA]</scope>
    <source>
        <strain evidence="1 2">LSU 92-RS-03</strain>
    </source>
</reference>
<evidence type="ECO:0000313" key="2">
    <source>
        <dbReference type="Proteomes" id="UP000253551"/>
    </source>
</evidence>
<keyword evidence="2" id="KW-1185">Reference proteome</keyword>
<organism evidence="1 2">
    <name type="scientific">Rhizopus stolonifer</name>
    <name type="common">Rhizopus nigricans</name>
    <dbReference type="NCBI Taxonomy" id="4846"/>
    <lineage>
        <taxon>Eukaryota</taxon>
        <taxon>Fungi</taxon>
        <taxon>Fungi incertae sedis</taxon>
        <taxon>Mucoromycota</taxon>
        <taxon>Mucoromycotina</taxon>
        <taxon>Mucoromycetes</taxon>
        <taxon>Mucorales</taxon>
        <taxon>Mucorineae</taxon>
        <taxon>Rhizopodaceae</taxon>
        <taxon>Rhizopus</taxon>
    </lineage>
</organism>
<evidence type="ECO:0000313" key="1">
    <source>
        <dbReference type="EMBL" id="RCI05843.1"/>
    </source>
</evidence>
<dbReference type="OrthoDB" id="10532890at2759"/>